<proteinExistence type="predicted"/>
<sequence>MKKLITLISFSVLLFVAAACGNDEINGQTPSDIPIEWANAMIQRDQATRAELLQNPSEALDLSEGPQNDEELQNYRLEEWKASDDKYFYEIKFTDPVSNEGRTQTMEIRRTDEGWKRTQLLNLKNFDTLVEGLDGTVLRELHEDD</sequence>
<protein>
    <recommendedName>
        <fullName evidence="5">Lipoprotein</fullName>
    </recommendedName>
</protein>
<dbReference type="RefSeq" id="WP_104059652.1">
    <property type="nucleotide sequence ID" value="NZ_PREZ01000009.1"/>
</dbReference>
<keyword evidence="1" id="KW-0732">Signal</keyword>
<evidence type="ECO:0000256" key="1">
    <source>
        <dbReference type="SAM" id="SignalP"/>
    </source>
</evidence>
<dbReference type="OrthoDB" id="2678340at2"/>
<evidence type="ECO:0000313" key="3">
    <source>
        <dbReference type="EMBL" id="PPA68768.1"/>
    </source>
</evidence>
<evidence type="ECO:0008006" key="5">
    <source>
        <dbReference type="Google" id="ProtNLM"/>
    </source>
</evidence>
<dbReference type="AlphaFoldDB" id="A0A2S5G6Z1"/>
<feature type="signal peptide" evidence="1">
    <location>
        <begin position="1"/>
        <end position="21"/>
    </location>
</feature>
<gene>
    <name evidence="2" type="ORF">C4B60_19155</name>
    <name evidence="3" type="ORF">C4B60_19585</name>
</gene>
<feature type="chain" id="PRO_5044579782" description="Lipoprotein" evidence="1">
    <location>
        <begin position="22"/>
        <end position="145"/>
    </location>
</feature>
<reference evidence="2 4" key="1">
    <citation type="submission" date="2018-02" db="EMBL/GenBank/DDBJ databases">
        <title>Jeotgalibacillus proteolyticum sp. nov. a protease producing bacterium isolated from ocean sediments of Laizhou Bay.</title>
        <authorList>
            <person name="Li Y."/>
        </authorList>
    </citation>
    <scope>NUCLEOTIDE SEQUENCE [LARGE SCALE GENOMIC DNA]</scope>
    <source>
        <strain evidence="2 4">22-7</strain>
    </source>
</reference>
<dbReference type="PROSITE" id="PS51257">
    <property type="entry name" value="PROKAR_LIPOPROTEIN"/>
    <property type="match status" value="1"/>
</dbReference>
<dbReference type="EMBL" id="PREZ01000009">
    <property type="protein sequence ID" value="PPA68691.1"/>
    <property type="molecule type" value="Genomic_DNA"/>
</dbReference>
<evidence type="ECO:0000313" key="2">
    <source>
        <dbReference type="EMBL" id="PPA68691.1"/>
    </source>
</evidence>
<evidence type="ECO:0000313" key="4">
    <source>
        <dbReference type="Proteomes" id="UP000239047"/>
    </source>
</evidence>
<organism evidence="2 4">
    <name type="scientific">Jeotgalibacillus proteolyticus</name>
    <dbReference type="NCBI Taxonomy" id="2082395"/>
    <lineage>
        <taxon>Bacteria</taxon>
        <taxon>Bacillati</taxon>
        <taxon>Bacillota</taxon>
        <taxon>Bacilli</taxon>
        <taxon>Bacillales</taxon>
        <taxon>Caryophanaceae</taxon>
        <taxon>Jeotgalibacillus</taxon>
    </lineage>
</organism>
<dbReference type="Proteomes" id="UP000239047">
    <property type="component" value="Unassembled WGS sequence"/>
</dbReference>
<dbReference type="EMBL" id="PREZ01000009">
    <property type="protein sequence ID" value="PPA68768.1"/>
    <property type="molecule type" value="Genomic_DNA"/>
</dbReference>
<name>A0A2S5G6Z1_9BACL</name>
<accession>A0A2S5G6Z1</accession>
<keyword evidence="4" id="KW-1185">Reference proteome</keyword>
<comment type="caution">
    <text evidence="2">The sequence shown here is derived from an EMBL/GenBank/DDBJ whole genome shotgun (WGS) entry which is preliminary data.</text>
</comment>